<keyword evidence="1" id="KW-0560">Oxidoreductase</keyword>
<dbReference type="InterPro" id="IPR051457">
    <property type="entry name" value="2-oxoacid:Fd_oxidoreductase"/>
</dbReference>
<reference evidence="4 5" key="1">
    <citation type="submission" date="2015-11" db="EMBL/GenBank/DDBJ databases">
        <authorList>
            <person name="Varghese N."/>
        </authorList>
    </citation>
    <scope>NUCLEOTIDE SEQUENCE [LARGE SCALE GENOMIC DNA]</scope>
    <source>
        <strain evidence="4 5">JGI-24</strain>
    </source>
</reference>
<evidence type="ECO:0000256" key="1">
    <source>
        <dbReference type="ARBA" id="ARBA00023002"/>
    </source>
</evidence>
<dbReference type="InterPro" id="IPR002869">
    <property type="entry name" value="Pyrv_flavodox_OxRed_cen"/>
</dbReference>
<dbReference type="GO" id="GO:0016625">
    <property type="term" value="F:oxidoreductase activity, acting on the aldehyde or oxo group of donors, iron-sulfur protein as acceptor"/>
    <property type="evidence" value="ECO:0007669"/>
    <property type="project" value="UniProtKB-ARBA"/>
</dbReference>
<organism evidence="4 5">
    <name type="scientific">Kryptobacter tengchongensis</name>
    <dbReference type="NCBI Taxonomy" id="1643429"/>
    <lineage>
        <taxon>Bacteria</taxon>
        <taxon>Pseudomonadati</taxon>
        <taxon>Candidatus Kryptoniota</taxon>
        <taxon>Candidatus Kryptobacter</taxon>
    </lineage>
</organism>
<proteinExistence type="predicted"/>
<evidence type="ECO:0000259" key="2">
    <source>
        <dbReference type="Pfam" id="PF01558"/>
    </source>
</evidence>
<dbReference type="Proteomes" id="UP000243065">
    <property type="component" value="Unassembled WGS sequence"/>
</dbReference>
<dbReference type="PANTHER" id="PTHR48084:SF3">
    <property type="entry name" value="SUBUNIT OF PYRUVATE:FLAVODOXIN OXIDOREDUCTASE"/>
    <property type="match status" value="1"/>
</dbReference>
<dbReference type="CDD" id="cd03375">
    <property type="entry name" value="TPP_OGFOR"/>
    <property type="match status" value="1"/>
</dbReference>
<gene>
    <name evidence="4" type="ORF">JGI24_00457</name>
</gene>
<dbReference type="AlphaFoldDB" id="A0A656D375"/>
<sequence>MATPTILKKPSTFYDIFTRKPDADKINTHYCPGCGHGKLHKLIAEAIEDFGIQDRVIIINPVGCSVFLYYYFDTGHIQVAHGRAPAVATGIKRVHPHSIVISYQGDGDLAAIGGNEILHAANRGEHITVFFVNNAIYGMTGGQMAPTTLPGMKTTTTPRGRNIHNEGYPLRMAELIATLEAPVYVERVALTDAKNMAKARKAVRKAIQIQIENKGFAFVEALSACPTGWGMNPPDAEKWINEVMTKYFPLGVFKDISDKVEPVKFEKKILTPEEIKKAIGIDGETIVGVKKYQRNRIAEKYKNPKIKVAGFGGQGILLLGLVLAQAGMLEEYHVSWLPSYGPEMRGGTANCHVNISETEIASPLVSIPTVLIAMNRPSLEKFEPTVKPGGVIFYDNSLIDIEPSRKDVEIVPVPATKIADDLGSTKAANMVMIGAYIGYTGILTKESIFDALDLTVKRKELNEINRKAIEAGIKFVV</sequence>
<feature type="domain" description="Pyruvate/ketoisovalerate oxidoreductase catalytic" evidence="2">
    <location>
        <begin position="312"/>
        <end position="473"/>
    </location>
</feature>
<evidence type="ECO:0000259" key="3">
    <source>
        <dbReference type="Pfam" id="PF02775"/>
    </source>
</evidence>
<dbReference type="InterPro" id="IPR029061">
    <property type="entry name" value="THDP-binding"/>
</dbReference>
<feature type="domain" description="Thiamine pyrophosphate enzyme TPP-binding" evidence="3">
    <location>
        <begin position="75"/>
        <end position="220"/>
    </location>
</feature>
<dbReference type="GO" id="GO:0044281">
    <property type="term" value="P:small molecule metabolic process"/>
    <property type="evidence" value="ECO:0007669"/>
    <property type="project" value="UniProtKB-ARBA"/>
</dbReference>
<dbReference type="InterPro" id="IPR011766">
    <property type="entry name" value="TPP_enzyme_TPP-bd"/>
</dbReference>
<dbReference type="Pfam" id="PF01558">
    <property type="entry name" value="POR"/>
    <property type="match status" value="1"/>
</dbReference>
<keyword evidence="5" id="KW-1185">Reference proteome</keyword>
<protein>
    <submittedName>
        <fullName evidence="4">2-oxoisovalerate ferredoxin oxidoreductase beta subunit</fullName>
    </submittedName>
</protein>
<dbReference type="PANTHER" id="PTHR48084">
    <property type="entry name" value="2-OXOGLUTARATE OXIDOREDUCTASE SUBUNIT KORB-RELATED"/>
    <property type="match status" value="1"/>
</dbReference>
<dbReference type="GO" id="GO:0030976">
    <property type="term" value="F:thiamine pyrophosphate binding"/>
    <property type="evidence" value="ECO:0007669"/>
    <property type="project" value="InterPro"/>
</dbReference>
<evidence type="ECO:0000313" key="5">
    <source>
        <dbReference type="Proteomes" id="UP000243065"/>
    </source>
</evidence>
<dbReference type="OrthoDB" id="9775140at2"/>
<dbReference type="SUPFAM" id="SSF52518">
    <property type="entry name" value="Thiamin diphosphate-binding fold (THDP-binding)"/>
    <property type="match status" value="1"/>
</dbReference>
<dbReference type="GO" id="GO:0045333">
    <property type="term" value="P:cellular respiration"/>
    <property type="evidence" value="ECO:0007669"/>
    <property type="project" value="UniProtKB-ARBA"/>
</dbReference>
<dbReference type="EMBL" id="CZVU01000012">
    <property type="protein sequence ID" value="CUS98491.1"/>
    <property type="molecule type" value="Genomic_DNA"/>
</dbReference>
<dbReference type="Gene3D" id="3.40.920.10">
    <property type="entry name" value="Pyruvate-ferredoxin oxidoreductase, PFOR, domain III"/>
    <property type="match status" value="1"/>
</dbReference>
<dbReference type="Gene3D" id="3.40.50.970">
    <property type="match status" value="1"/>
</dbReference>
<evidence type="ECO:0000313" key="4">
    <source>
        <dbReference type="EMBL" id="CUS98491.1"/>
    </source>
</evidence>
<dbReference type="Pfam" id="PF02775">
    <property type="entry name" value="TPP_enzyme_C"/>
    <property type="match status" value="1"/>
</dbReference>
<accession>A0A656D375</accession>
<dbReference type="SUPFAM" id="SSF53323">
    <property type="entry name" value="Pyruvate-ferredoxin oxidoreductase, PFOR, domain III"/>
    <property type="match status" value="1"/>
</dbReference>
<dbReference type="RefSeq" id="WP_072149924.1">
    <property type="nucleotide sequence ID" value="NZ_CZVU01000012.1"/>
</dbReference>
<dbReference type="InterPro" id="IPR019752">
    <property type="entry name" value="Pyrv/ketoisovalerate_OxRed_cat"/>
</dbReference>
<name>A0A656D375_KRYT1</name>